<comment type="caution">
    <text evidence="1">The sequence shown here is derived from an EMBL/GenBank/DDBJ whole genome shotgun (WGS) entry which is preliminary data.</text>
</comment>
<organism evidence="1 2">
    <name type="scientific">Mycena rosella</name>
    <name type="common">Pink bonnet</name>
    <name type="synonym">Agaricus rosellus</name>
    <dbReference type="NCBI Taxonomy" id="1033263"/>
    <lineage>
        <taxon>Eukaryota</taxon>
        <taxon>Fungi</taxon>
        <taxon>Dikarya</taxon>
        <taxon>Basidiomycota</taxon>
        <taxon>Agaricomycotina</taxon>
        <taxon>Agaricomycetes</taxon>
        <taxon>Agaricomycetidae</taxon>
        <taxon>Agaricales</taxon>
        <taxon>Marasmiineae</taxon>
        <taxon>Mycenaceae</taxon>
        <taxon>Mycena</taxon>
    </lineage>
</organism>
<name>A0AAD7D4P9_MYCRO</name>
<protein>
    <recommendedName>
        <fullName evidence="3">F-box domain-containing protein</fullName>
    </recommendedName>
</protein>
<evidence type="ECO:0008006" key="3">
    <source>
        <dbReference type="Google" id="ProtNLM"/>
    </source>
</evidence>
<evidence type="ECO:0000313" key="2">
    <source>
        <dbReference type="Proteomes" id="UP001221757"/>
    </source>
</evidence>
<evidence type="ECO:0000313" key="1">
    <source>
        <dbReference type="EMBL" id="KAJ7678779.1"/>
    </source>
</evidence>
<accession>A0AAD7D4P9</accession>
<keyword evidence="2" id="KW-1185">Reference proteome</keyword>
<dbReference type="EMBL" id="JARKIE010000131">
    <property type="protein sequence ID" value="KAJ7678779.1"/>
    <property type="molecule type" value="Genomic_DNA"/>
</dbReference>
<proteinExistence type="predicted"/>
<sequence length="239" mass="26560">MSVAELEARIDTLSTVIGQQKNLPMNIERSKSALQRRLNALRDPLACLPVEISSEIFVQCLPSDQPPDARYAPLLFLNVCNTWKDIALATAGLWTSIRIDRLKFDLESLLDAWLKCAGSRAVSISLPHHLPVEIVPVLSRHAKRLQDLEMHHDDADIALVAATGAFPMLKTVTIVGVDASEFKSSPGATLDMLRMCPNTVECTLDRVPYPLTKDEEDMLVLPHMRHLKFTGAEARPPYT</sequence>
<dbReference type="Proteomes" id="UP001221757">
    <property type="component" value="Unassembled WGS sequence"/>
</dbReference>
<dbReference type="AlphaFoldDB" id="A0AAD7D4P9"/>
<reference evidence="1" key="1">
    <citation type="submission" date="2023-03" db="EMBL/GenBank/DDBJ databases">
        <title>Massive genome expansion in bonnet fungi (Mycena s.s.) driven by repeated elements and novel gene families across ecological guilds.</title>
        <authorList>
            <consortium name="Lawrence Berkeley National Laboratory"/>
            <person name="Harder C.B."/>
            <person name="Miyauchi S."/>
            <person name="Viragh M."/>
            <person name="Kuo A."/>
            <person name="Thoen E."/>
            <person name="Andreopoulos B."/>
            <person name="Lu D."/>
            <person name="Skrede I."/>
            <person name="Drula E."/>
            <person name="Henrissat B."/>
            <person name="Morin E."/>
            <person name="Kohler A."/>
            <person name="Barry K."/>
            <person name="LaButti K."/>
            <person name="Morin E."/>
            <person name="Salamov A."/>
            <person name="Lipzen A."/>
            <person name="Mereny Z."/>
            <person name="Hegedus B."/>
            <person name="Baldrian P."/>
            <person name="Stursova M."/>
            <person name="Weitz H."/>
            <person name="Taylor A."/>
            <person name="Grigoriev I.V."/>
            <person name="Nagy L.G."/>
            <person name="Martin F."/>
            <person name="Kauserud H."/>
        </authorList>
    </citation>
    <scope>NUCLEOTIDE SEQUENCE</scope>
    <source>
        <strain evidence="1">CBHHK067</strain>
    </source>
</reference>
<gene>
    <name evidence="1" type="ORF">B0H17DRAFT_1206552</name>
</gene>